<protein>
    <submittedName>
        <fullName evidence="1">Uncharacterized protein</fullName>
    </submittedName>
</protein>
<reference evidence="1 2" key="1">
    <citation type="submission" date="2020-09" db="EMBL/GenBank/DDBJ databases">
        <title>De no assembly of potato wild relative species, Solanum commersonii.</title>
        <authorList>
            <person name="Cho K."/>
        </authorList>
    </citation>
    <scope>NUCLEOTIDE SEQUENCE [LARGE SCALE GENOMIC DNA]</scope>
    <source>
        <strain evidence="1">LZ3.2</strain>
        <tissue evidence="1">Leaf</tissue>
    </source>
</reference>
<name>A0A9J5WVZ4_SOLCO</name>
<evidence type="ECO:0000313" key="1">
    <source>
        <dbReference type="EMBL" id="KAG5579987.1"/>
    </source>
</evidence>
<gene>
    <name evidence="1" type="ORF">H5410_050614</name>
</gene>
<dbReference type="Proteomes" id="UP000824120">
    <property type="component" value="Chromosome 10"/>
</dbReference>
<accession>A0A9J5WVZ4</accession>
<dbReference type="AlphaFoldDB" id="A0A9J5WVZ4"/>
<sequence length="122" mass="13772">MEEVKRDLMRNLDIDARDDISVASACNTNNDEESCMAGEAPNRRLMPAIHHISLVEHIYGLARDRAAALHTITSDSNSIVEKAKIDPRTNIVQQENIFKKNFLMENEIGFKPGSLILILKRI</sequence>
<keyword evidence="2" id="KW-1185">Reference proteome</keyword>
<dbReference type="EMBL" id="JACXVP010000010">
    <property type="protein sequence ID" value="KAG5579987.1"/>
    <property type="molecule type" value="Genomic_DNA"/>
</dbReference>
<evidence type="ECO:0000313" key="2">
    <source>
        <dbReference type="Proteomes" id="UP000824120"/>
    </source>
</evidence>
<comment type="caution">
    <text evidence="1">The sequence shown here is derived from an EMBL/GenBank/DDBJ whole genome shotgun (WGS) entry which is preliminary data.</text>
</comment>
<proteinExistence type="predicted"/>
<organism evidence="1 2">
    <name type="scientific">Solanum commersonii</name>
    <name type="common">Commerson's wild potato</name>
    <name type="synonym">Commerson's nightshade</name>
    <dbReference type="NCBI Taxonomy" id="4109"/>
    <lineage>
        <taxon>Eukaryota</taxon>
        <taxon>Viridiplantae</taxon>
        <taxon>Streptophyta</taxon>
        <taxon>Embryophyta</taxon>
        <taxon>Tracheophyta</taxon>
        <taxon>Spermatophyta</taxon>
        <taxon>Magnoliopsida</taxon>
        <taxon>eudicotyledons</taxon>
        <taxon>Gunneridae</taxon>
        <taxon>Pentapetalae</taxon>
        <taxon>asterids</taxon>
        <taxon>lamiids</taxon>
        <taxon>Solanales</taxon>
        <taxon>Solanaceae</taxon>
        <taxon>Solanoideae</taxon>
        <taxon>Solaneae</taxon>
        <taxon>Solanum</taxon>
    </lineage>
</organism>